<evidence type="ECO:0000256" key="1">
    <source>
        <dbReference type="ARBA" id="ARBA00004141"/>
    </source>
</evidence>
<evidence type="ECO:0000256" key="2">
    <source>
        <dbReference type="ARBA" id="ARBA00022692"/>
    </source>
</evidence>
<dbReference type="InterPro" id="IPR047817">
    <property type="entry name" value="ABC2_TM_bact-type"/>
</dbReference>
<reference evidence="7" key="1">
    <citation type="journal article" date="2015" name="Nature">
        <title>Complex archaea that bridge the gap between prokaryotes and eukaryotes.</title>
        <authorList>
            <person name="Spang A."/>
            <person name="Saw J.H."/>
            <person name="Jorgensen S.L."/>
            <person name="Zaremba-Niedzwiedzka K."/>
            <person name="Martijn J."/>
            <person name="Lind A.E."/>
            <person name="van Eijk R."/>
            <person name="Schleper C."/>
            <person name="Guy L."/>
            <person name="Ettema T.J."/>
        </authorList>
    </citation>
    <scope>NUCLEOTIDE SEQUENCE</scope>
</reference>
<proteinExistence type="predicted"/>
<comment type="caution">
    <text evidence="7">The sequence shown here is derived from an EMBL/GenBank/DDBJ whole genome shotgun (WGS) entry which is preliminary data.</text>
</comment>
<feature type="transmembrane region" description="Helical" evidence="5">
    <location>
        <begin position="40"/>
        <end position="64"/>
    </location>
</feature>
<evidence type="ECO:0000256" key="4">
    <source>
        <dbReference type="ARBA" id="ARBA00023136"/>
    </source>
</evidence>
<evidence type="ECO:0000256" key="3">
    <source>
        <dbReference type="ARBA" id="ARBA00022989"/>
    </source>
</evidence>
<feature type="transmembrane region" description="Helical" evidence="5">
    <location>
        <begin position="76"/>
        <end position="94"/>
    </location>
</feature>
<dbReference type="PANTHER" id="PTHR43229:SF2">
    <property type="entry name" value="NODULATION PROTEIN J"/>
    <property type="match status" value="1"/>
</dbReference>
<feature type="transmembrane region" description="Helical" evidence="5">
    <location>
        <begin position="189"/>
        <end position="210"/>
    </location>
</feature>
<feature type="domain" description="ABC transmembrane type-2" evidence="6">
    <location>
        <begin position="40"/>
        <end position="274"/>
    </location>
</feature>
<feature type="transmembrane region" description="Helical" evidence="5">
    <location>
        <begin position="124"/>
        <end position="150"/>
    </location>
</feature>
<dbReference type="EMBL" id="LAZR01041962">
    <property type="protein sequence ID" value="KKL10683.1"/>
    <property type="molecule type" value="Genomic_DNA"/>
</dbReference>
<evidence type="ECO:0000256" key="5">
    <source>
        <dbReference type="SAM" id="Phobius"/>
    </source>
</evidence>
<evidence type="ECO:0000313" key="7">
    <source>
        <dbReference type="EMBL" id="KKL10683.1"/>
    </source>
</evidence>
<comment type="subcellular location">
    <subcellularLocation>
        <location evidence="1">Membrane</location>
        <topology evidence="1">Multi-pass membrane protein</topology>
    </subcellularLocation>
</comment>
<dbReference type="AlphaFoldDB" id="A0A0F9DFD1"/>
<accession>A0A0F9DFD1</accession>
<dbReference type="GO" id="GO:0043190">
    <property type="term" value="C:ATP-binding cassette (ABC) transporter complex"/>
    <property type="evidence" value="ECO:0007669"/>
    <property type="project" value="InterPro"/>
</dbReference>
<feature type="transmembrane region" description="Helical" evidence="5">
    <location>
        <begin position="251"/>
        <end position="271"/>
    </location>
</feature>
<dbReference type="PROSITE" id="PS51012">
    <property type="entry name" value="ABC_TM2"/>
    <property type="match status" value="1"/>
</dbReference>
<dbReference type="GO" id="GO:0140359">
    <property type="term" value="F:ABC-type transporter activity"/>
    <property type="evidence" value="ECO:0007669"/>
    <property type="project" value="InterPro"/>
</dbReference>
<protein>
    <recommendedName>
        <fullName evidence="6">ABC transmembrane type-2 domain-containing protein</fullName>
    </recommendedName>
</protein>
<sequence length="283" mass="33442">MTKVIIKLKRLFTIDFYKYNFSRIFTIAEKNVKIQLRFKFNLYSTIIFPFLPIIMSIIVLMRFFGEGVTFGQWNDTNYLVFLFTAFNIELLRNITQNFPKEMQQEKYWKTLPALMIAPFSKMHLLLGILLSHLIIISIPFIVFFLLTYLISPISPITIIFTIFIYLLIVLIFSGIGLFLAVFAISEENYWRFFTIGLQLLFYISCVTYPFELFPAVIQPIIRLNPFYHIFEILRFTWLEDNIILTITNYPFQFTILIGTAIIVPLLSIYVFKTIFDKFGIVGY</sequence>
<dbReference type="InterPro" id="IPR051784">
    <property type="entry name" value="Nod_factor_ABC_transporter"/>
</dbReference>
<keyword evidence="3 5" id="KW-1133">Transmembrane helix</keyword>
<dbReference type="InterPro" id="IPR013525">
    <property type="entry name" value="ABC2_TM"/>
</dbReference>
<organism evidence="7">
    <name type="scientific">marine sediment metagenome</name>
    <dbReference type="NCBI Taxonomy" id="412755"/>
    <lineage>
        <taxon>unclassified sequences</taxon>
        <taxon>metagenomes</taxon>
        <taxon>ecological metagenomes</taxon>
    </lineage>
</organism>
<keyword evidence="2 5" id="KW-0812">Transmembrane</keyword>
<dbReference type="PANTHER" id="PTHR43229">
    <property type="entry name" value="NODULATION PROTEIN J"/>
    <property type="match status" value="1"/>
</dbReference>
<evidence type="ECO:0000259" key="6">
    <source>
        <dbReference type="PROSITE" id="PS51012"/>
    </source>
</evidence>
<feature type="transmembrane region" description="Helical" evidence="5">
    <location>
        <begin position="156"/>
        <end position="182"/>
    </location>
</feature>
<dbReference type="PRINTS" id="PR00164">
    <property type="entry name" value="ABC2TRNSPORT"/>
</dbReference>
<dbReference type="InterPro" id="IPR000412">
    <property type="entry name" value="ABC_2_transport"/>
</dbReference>
<dbReference type="Pfam" id="PF01061">
    <property type="entry name" value="ABC2_membrane"/>
    <property type="match status" value="1"/>
</dbReference>
<keyword evidence="4 5" id="KW-0472">Membrane</keyword>
<gene>
    <name evidence="7" type="ORF">LCGC14_2553360</name>
</gene>
<name>A0A0F9DFD1_9ZZZZ</name>